<evidence type="ECO:0000313" key="1">
    <source>
        <dbReference type="EMBL" id="ADL53465.1"/>
    </source>
</evidence>
<protein>
    <submittedName>
        <fullName evidence="1">Sporulation protein YabP</fullName>
    </submittedName>
</protein>
<reference evidence="1 2" key="1">
    <citation type="submission" date="2010-08" db="EMBL/GenBank/DDBJ databases">
        <title>Complete sequence of Clostridium cellulovorans 743B.</title>
        <authorList>
            <consortium name="US DOE Joint Genome Institute"/>
            <person name="Lucas S."/>
            <person name="Copeland A."/>
            <person name="Lapidus A."/>
            <person name="Cheng J.-F."/>
            <person name="Bruce D."/>
            <person name="Goodwin L."/>
            <person name="Pitluck S."/>
            <person name="Chertkov O."/>
            <person name="Detter J.C."/>
            <person name="Han C."/>
            <person name="Tapia R."/>
            <person name="Land M."/>
            <person name="Hauser L."/>
            <person name="Chang Y.-J."/>
            <person name="Jeffries C."/>
            <person name="Kyrpides N."/>
            <person name="Ivanova N."/>
            <person name="Mikhailova N."/>
            <person name="Hemme C.L."/>
            <person name="Woyke T."/>
        </authorList>
    </citation>
    <scope>NUCLEOTIDE SEQUENCE [LARGE SCALE GENOMIC DNA]</scope>
    <source>
        <strain evidence="2">ATCC 35296 / DSM 3052 / OCM 3 / 743B</strain>
    </source>
</reference>
<dbReference type="PIRSF" id="PIRSF011576">
    <property type="entry name" value="YabP"/>
    <property type="match status" value="1"/>
</dbReference>
<dbReference type="InterPro" id="IPR022476">
    <property type="entry name" value="Spore_YabP/YqfC"/>
</dbReference>
<dbReference type="RefSeq" id="WP_010073805.1">
    <property type="nucleotide sequence ID" value="NC_014393.1"/>
</dbReference>
<dbReference type="InterPro" id="IPR038705">
    <property type="entry name" value="YabP_sf"/>
</dbReference>
<dbReference type="Pfam" id="PF07873">
    <property type="entry name" value="YabP"/>
    <property type="match status" value="1"/>
</dbReference>
<dbReference type="OrthoDB" id="9795125at2"/>
<dbReference type="NCBIfam" id="TIGR02892">
    <property type="entry name" value="spore_yabP"/>
    <property type="match status" value="1"/>
</dbReference>
<sequence>MEVKKEIRIEEKQGNITLKNRKEAFITGVVEVIRFNEEQIRLNTNQGPLIIKGENLKMNKLDVHNGEVNIMGKIDSIVYTGSKKTNESLMTKLFK</sequence>
<dbReference type="eggNOG" id="ENOG5032YWW">
    <property type="taxonomic scope" value="Bacteria"/>
</dbReference>
<organism evidence="1 2">
    <name type="scientific">Clostridium cellulovorans (strain ATCC 35296 / DSM 3052 / OCM 3 / 743B)</name>
    <dbReference type="NCBI Taxonomy" id="573061"/>
    <lineage>
        <taxon>Bacteria</taxon>
        <taxon>Bacillati</taxon>
        <taxon>Bacillota</taxon>
        <taxon>Clostridia</taxon>
        <taxon>Eubacteriales</taxon>
        <taxon>Clostridiaceae</taxon>
        <taxon>Clostridium</taxon>
    </lineage>
</organism>
<dbReference type="InterPro" id="IPR012504">
    <property type="entry name" value="Spore_YabP"/>
</dbReference>
<name>D9SXG2_CLOC7</name>
<proteinExistence type="predicted"/>
<dbReference type="EMBL" id="CP002160">
    <property type="protein sequence ID" value="ADL53465.1"/>
    <property type="molecule type" value="Genomic_DNA"/>
</dbReference>
<accession>D9SXG2</accession>
<keyword evidence="2" id="KW-1185">Reference proteome</keyword>
<dbReference type="AlphaFoldDB" id="D9SXG2"/>
<dbReference type="STRING" id="573061.Clocel_3795"/>
<gene>
    <name evidence="1" type="ordered locus">Clocel_3795</name>
</gene>
<dbReference type="GO" id="GO:0030435">
    <property type="term" value="P:sporulation resulting in formation of a cellular spore"/>
    <property type="evidence" value="ECO:0007669"/>
    <property type="project" value="InterPro"/>
</dbReference>
<dbReference type="HOGENOM" id="CLU_168343_3_0_9"/>
<dbReference type="KEGG" id="ccb:Clocel_3795"/>
<dbReference type="Gene3D" id="2.60.40.2000">
    <property type="match status" value="1"/>
</dbReference>
<evidence type="ECO:0000313" key="2">
    <source>
        <dbReference type="Proteomes" id="UP000002730"/>
    </source>
</evidence>
<dbReference type="Proteomes" id="UP000002730">
    <property type="component" value="Chromosome"/>
</dbReference>